<dbReference type="RefSeq" id="WP_109675215.1">
    <property type="nucleotide sequence ID" value="NZ_CP086615.1"/>
</dbReference>
<comment type="caution">
    <text evidence="3">The sequence shown here is derived from an EMBL/GenBank/DDBJ whole genome shotgun (WGS) entry which is preliminary data.</text>
</comment>
<dbReference type="PANTHER" id="PTHR34293:SF1">
    <property type="entry name" value="HTH-TYPE TRANSCRIPTIONAL REGULATOR TRMBL2"/>
    <property type="match status" value="1"/>
</dbReference>
<dbReference type="CDD" id="cd09124">
    <property type="entry name" value="PLDc_like_TrmB_middle"/>
    <property type="match status" value="1"/>
</dbReference>
<dbReference type="Pfam" id="PF11495">
    <property type="entry name" value="Regulator_TrmB"/>
    <property type="match status" value="1"/>
</dbReference>
<dbReference type="Proteomes" id="UP000245474">
    <property type="component" value="Unassembled WGS sequence"/>
</dbReference>
<accession>A0A2U2N9N8</accession>
<dbReference type="InterPro" id="IPR021586">
    <property type="entry name" value="Tscrpt_reg_TrmB_C"/>
</dbReference>
<dbReference type="EMBL" id="QFFI01000001">
    <property type="protein sequence ID" value="PWG65818.1"/>
    <property type="molecule type" value="Genomic_DNA"/>
</dbReference>
<feature type="domain" description="Transcription regulator TrmB N-terminal" evidence="1">
    <location>
        <begin position="19"/>
        <end position="86"/>
    </location>
</feature>
<name>A0A2U2N9N8_9GAMM</name>
<dbReference type="SUPFAM" id="SSF46785">
    <property type="entry name" value="Winged helix' DNA-binding domain"/>
    <property type="match status" value="1"/>
</dbReference>
<evidence type="ECO:0000259" key="1">
    <source>
        <dbReference type="Pfam" id="PF01978"/>
    </source>
</evidence>
<dbReference type="InterPro" id="IPR002831">
    <property type="entry name" value="Tscrpt_reg_TrmB_N"/>
</dbReference>
<gene>
    <name evidence="3" type="ORF">DEM34_00705</name>
</gene>
<feature type="domain" description="Transcription regulator TrmB C-terminal" evidence="2">
    <location>
        <begin position="118"/>
        <end position="212"/>
    </location>
</feature>
<dbReference type="InterPro" id="IPR051797">
    <property type="entry name" value="TrmB-like"/>
</dbReference>
<dbReference type="Gene3D" id="1.10.10.10">
    <property type="entry name" value="Winged helix-like DNA-binding domain superfamily/Winged helix DNA-binding domain"/>
    <property type="match status" value="1"/>
</dbReference>
<dbReference type="SUPFAM" id="SSF56024">
    <property type="entry name" value="Phospholipase D/nuclease"/>
    <property type="match status" value="1"/>
</dbReference>
<reference evidence="3 4" key="1">
    <citation type="submission" date="2018-05" db="EMBL/GenBank/DDBJ databases">
        <title>Spiribacter halobius sp. nov., a moderately halophilic bacterium isolated from marine solar saltern.</title>
        <authorList>
            <person name="Zheng W.-S."/>
            <person name="Lu D.-C."/>
            <person name="Du Z.-J."/>
        </authorList>
    </citation>
    <scope>NUCLEOTIDE SEQUENCE [LARGE SCALE GENOMIC DNA]</scope>
    <source>
        <strain evidence="3 4">E85</strain>
    </source>
</reference>
<sequence length="290" mass="32519">MASKLRFKESVPGDLSRELQRLGFTDYEAKIYIQLLRTNPVTAYELSKASGVPRANAYHALQSLTRKEAVQPVSEDPVRFVPVPPEVLLEGIASSTQRLCDRLAEDLRGVGGPEDTHYVWTISGEAAVEERVTQMIRGAESSIWIKAQAASLRHHETALREMAARGVEILVILFGDAAEEFRFGDNVRVFLHESNGRTIGTADNLFTITVDHEQLLTANVAGKVFASYTRNRPIVITAESLIRHDYYLAEIMARFGEEIDAAFGPHLQRLREACFTPEQLERFHRQVNLG</sequence>
<dbReference type="Pfam" id="PF01978">
    <property type="entry name" value="TrmB"/>
    <property type="match status" value="1"/>
</dbReference>
<evidence type="ECO:0000313" key="3">
    <source>
        <dbReference type="EMBL" id="PWG65818.1"/>
    </source>
</evidence>
<dbReference type="AlphaFoldDB" id="A0A2U2N9N8"/>
<dbReference type="OrthoDB" id="1493540at2"/>
<protein>
    <submittedName>
        <fullName evidence="3">Transcriptional regulator</fullName>
    </submittedName>
</protein>
<proteinExistence type="predicted"/>
<dbReference type="InterPro" id="IPR036388">
    <property type="entry name" value="WH-like_DNA-bd_sf"/>
</dbReference>
<organism evidence="3 4">
    <name type="scientific">Sediminicurvatus halobius</name>
    <dbReference type="NCBI Taxonomy" id="2182432"/>
    <lineage>
        <taxon>Bacteria</taxon>
        <taxon>Pseudomonadati</taxon>
        <taxon>Pseudomonadota</taxon>
        <taxon>Gammaproteobacteria</taxon>
        <taxon>Chromatiales</taxon>
        <taxon>Ectothiorhodospiraceae</taxon>
        <taxon>Sediminicurvatus</taxon>
    </lineage>
</organism>
<keyword evidence="4" id="KW-1185">Reference proteome</keyword>
<evidence type="ECO:0000259" key="2">
    <source>
        <dbReference type="Pfam" id="PF11495"/>
    </source>
</evidence>
<dbReference type="InterPro" id="IPR036390">
    <property type="entry name" value="WH_DNA-bd_sf"/>
</dbReference>
<dbReference type="PANTHER" id="PTHR34293">
    <property type="entry name" value="HTH-TYPE TRANSCRIPTIONAL REGULATOR TRMBL2"/>
    <property type="match status" value="1"/>
</dbReference>
<evidence type="ECO:0000313" key="4">
    <source>
        <dbReference type="Proteomes" id="UP000245474"/>
    </source>
</evidence>